<dbReference type="OrthoDB" id="2962993at2759"/>
<keyword evidence="4" id="KW-1133">Transmembrane helix</keyword>
<proteinExistence type="predicted"/>
<dbReference type="AlphaFoldDB" id="A0A8H6FE07"/>
<evidence type="ECO:0000256" key="1">
    <source>
        <dbReference type="ARBA" id="ARBA00004141"/>
    </source>
</evidence>
<dbReference type="Proteomes" id="UP000578531">
    <property type="component" value="Unassembled WGS sequence"/>
</dbReference>
<gene>
    <name evidence="6" type="ORF">HO173_012959</name>
</gene>
<dbReference type="PANTHER" id="PTHR43791">
    <property type="entry name" value="PERMEASE-RELATED"/>
    <property type="match status" value="1"/>
</dbReference>
<comment type="caution">
    <text evidence="6">The sequence shown here is derived from an EMBL/GenBank/DDBJ whole genome shotgun (WGS) entry which is preliminary data.</text>
</comment>
<comment type="subcellular location">
    <subcellularLocation>
        <location evidence="1">Membrane</location>
        <topology evidence="1">Multi-pass membrane protein</topology>
    </subcellularLocation>
</comment>
<evidence type="ECO:0000256" key="5">
    <source>
        <dbReference type="ARBA" id="ARBA00023136"/>
    </source>
</evidence>
<protein>
    <submittedName>
        <fullName evidence="6">Uncharacterized protein</fullName>
    </submittedName>
</protein>
<dbReference type="RefSeq" id="XP_037158314.1">
    <property type="nucleotide sequence ID" value="XM_037314788.1"/>
</dbReference>
<keyword evidence="3" id="KW-0812">Transmembrane</keyword>
<evidence type="ECO:0000256" key="2">
    <source>
        <dbReference type="ARBA" id="ARBA00022448"/>
    </source>
</evidence>
<sequence length="151" mass="16779">MSQSPLTFEDDEVFVSALEYTATTYENDRVRKLTQKCDRHLIPPLFLICFYAFIDRINIGNARIQGLGTDLRVSSQIVKGSKDIWRIDCHEGFVGIFQAVSYLRHCLPPRGILSALSATIKTKRLDLFNRFASAFGGLLAYAIAGTAGTDG</sequence>
<keyword evidence="2" id="KW-0813">Transport</keyword>
<reference evidence="6 7" key="1">
    <citation type="journal article" date="2020" name="Genomics">
        <title>Complete, high-quality genomes from long-read metagenomic sequencing of two wolf lichen thalli reveals enigmatic genome architecture.</title>
        <authorList>
            <person name="McKenzie S.K."/>
            <person name="Walston R.F."/>
            <person name="Allen J.L."/>
        </authorList>
    </citation>
    <scope>NUCLEOTIDE SEQUENCE [LARGE SCALE GENOMIC DNA]</scope>
    <source>
        <strain evidence="6">WasteWater2</strain>
    </source>
</reference>
<evidence type="ECO:0000256" key="3">
    <source>
        <dbReference type="ARBA" id="ARBA00022692"/>
    </source>
</evidence>
<keyword evidence="7" id="KW-1185">Reference proteome</keyword>
<evidence type="ECO:0000256" key="4">
    <source>
        <dbReference type="ARBA" id="ARBA00022989"/>
    </source>
</evidence>
<dbReference type="EMBL" id="JACCJC010000115">
    <property type="protein sequence ID" value="KAF6224616.1"/>
    <property type="molecule type" value="Genomic_DNA"/>
</dbReference>
<evidence type="ECO:0000313" key="7">
    <source>
        <dbReference type="Proteomes" id="UP000578531"/>
    </source>
</evidence>
<dbReference type="PANTHER" id="PTHR43791:SF36">
    <property type="entry name" value="TRANSPORTER, PUTATIVE (AFU_ORTHOLOGUE AFUA_6G08340)-RELATED"/>
    <property type="match status" value="1"/>
</dbReference>
<organism evidence="6 7">
    <name type="scientific">Letharia columbiana</name>
    <dbReference type="NCBI Taxonomy" id="112416"/>
    <lineage>
        <taxon>Eukaryota</taxon>
        <taxon>Fungi</taxon>
        <taxon>Dikarya</taxon>
        <taxon>Ascomycota</taxon>
        <taxon>Pezizomycotina</taxon>
        <taxon>Lecanoromycetes</taxon>
        <taxon>OSLEUM clade</taxon>
        <taxon>Lecanoromycetidae</taxon>
        <taxon>Lecanorales</taxon>
        <taxon>Lecanorineae</taxon>
        <taxon>Parmeliaceae</taxon>
        <taxon>Letharia</taxon>
    </lineage>
</organism>
<dbReference type="GO" id="GO:0016020">
    <property type="term" value="C:membrane"/>
    <property type="evidence" value="ECO:0007669"/>
    <property type="project" value="UniProtKB-SubCell"/>
</dbReference>
<accession>A0A8H6FE07</accession>
<dbReference type="GO" id="GO:0022857">
    <property type="term" value="F:transmembrane transporter activity"/>
    <property type="evidence" value="ECO:0007669"/>
    <property type="project" value="TreeGrafter"/>
</dbReference>
<evidence type="ECO:0000313" key="6">
    <source>
        <dbReference type="EMBL" id="KAF6224616.1"/>
    </source>
</evidence>
<dbReference type="GeneID" id="59294591"/>
<keyword evidence="5" id="KW-0472">Membrane</keyword>
<name>A0A8H6FE07_9LECA</name>